<dbReference type="STRING" id="102285.A0A0R3TFU0"/>
<feature type="domain" description="PID" evidence="2">
    <location>
        <begin position="10"/>
        <end position="100"/>
    </location>
</feature>
<dbReference type="InterPro" id="IPR011993">
    <property type="entry name" value="PH-like_dom_sf"/>
</dbReference>
<dbReference type="OrthoDB" id="9938362at2759"/>
<sequence length="121" mass="13867">MSDSSVLKTFLIQYVGCIPVTISFKSLSFQERTQITRECIIRVCEDVGLRIPPARPVSSNGLSKFIGRGTDLAWTRQSVRLTISVEGVTVQDFHSDQVILVYLSNFIFIFFHFLHFLNFFQ</sequence>
<proteinExistence type="predicted"/>
<protein>
    <submittedName>
        <fullName evidence="5">PID domain-containing protein</fullName>
    </submittedName>
</protein>
<dbReference type="Proteomes" id="UP000278807">
    <property type="component" value="Unassembled WGS sequence"/>
</dbReference>
<dbReference type="WBParaSite" id="HNAJ_0000593101-mRNA-1">
    <property type="protein sequence ID" value="HNAJ_0000593101-mRNA-1"/>
    <property type="gene ID" value="HNAJ_0000593101"/>
</dbReference>
<dbReference type="EMBL" id="UZAE01005681">
    <property type="protein sequence ID" value="VDO01788.1"/>
    <property type="molecule type" value="Genomic_DNA"/>
</dbReference>
<dbReference type="SUPFAM" id="SSF50729">
    <property type="entry name" value="PH domain-like"/>
    <property type="match status" value="1"/>
</dbReference>
<evidence type="ECO:0000313" key="4">
    <source>
        <dbReference type="Proteomes" id="UP000278807"/>
    </source>
</evidence>
<feature type="transmembrane region" description="Helical" evidence="1">
    <location>
        <begin position="99"/>
        <end position="120"/>
    </location>
</feature>
<evidence type="ECO:0000256" key="1">
    <source>
        <dbReference type="SAM" id="Phobius"/>
    </source>
</evidence>
<dbReference type="Pfam" id="PF00640">
    <property type="entry name" value="PID"/>
    <property type="match status" value="1"/>
</dbReference>
<keyword evidence="4" id="KW-1185">Reference proteome</keyword>
<name>A0A0R3TFU0_RODNA</name>
<keyword evidence="1" id="KW-0472">Membrane</keyword>
<dbReference type="PRINTS" id="PR00629">
    <property type="entry name" value="SHCPIDOMAIN"/>
</dbReference>
<reference evidence="3 4" key="2">
    <citation type="submission" date="2018-11" db="EMBL/GenBank/DDBJ databases">
        <authorList>
            <consortium name="Pathogen Informatics"/>
        </authorList>
    </citation>
    <scope>NUCLEOTIDE SEQUENCE [LARGE SCALE GENOMIC DNA]</scope>
</reference>
<dbReference type="Gene3D" id="2.30.29.30">
    <property type="entry name" value="Pleckstrin-homology domain (PH domain)/Phosphotyrosine-binding domain (PTB)"/>
    <property type="match status" value="1"/>
</dbReference>
<accession>A0A0R3TFU0</accession>
<evidence type="ECO:0000313" key="5">
    <source>
        <dbReference type="WBParaSite" id="HNAJ_0000593101-mRNA-1"/>
    </source>
</evidence>
<dbReference type="AlphaFoldDB" id="A0A0R3TFU0"/>
<dbReference type="InterPro" id="IPR006019">
    <property type="entry name" value="PID_Shc-like"/>
</dbReference>
<evidence type="ECO:0000313" key="3">
    <source>
        <dbReference type="EMBL" id="VDO01788.1"/>
    </source>
</evidence>
<keyword evidence="1" id="KW-1133">Transmembrane helix</keyword>
<dbReference type="InterPro" id="IPR006020">
    <property type="entry name" value="PTB/PI_dom"/>
</dbReference>
<dbReference type="PROSITE" id="PS01179">
    <property type="entry name" value="PID"/>
    <property type="match status" value="1"/>
</dbReference>
<evidence type="ECO:0000259" key="2">
    <source>
        <dbReference type="PROSITE" id="PS01179"/>
    </source>
</evidence>
<reference evidence="5" key="1">
    <citation type="submission" date="2017-02" db="UniProtKB">
        <authorList>
            <consortium name="WormBaseParasite"/>
        </authorList>
    </citation>
    <scope>IDENTIFICATION</scope>
</reference>
<organism evidence="5">
    <name type="scientific">Rodentolepis nana</name>
    <name type="common">Dwarf tapeworm</name>
    <name type="synonym">Hymenolepis nana</name>
    <dbReference type="NCBI Taxonomy" id="102285"/>
    <lineage>
        <taxon>Eukaryota</taxon>
        <taxon>Metazoa</taxon>
        <taxon>Spiralia</taxon>
        <taxon>Lophotrochozoa</taxon>
        <taxon>Platyhelminthes</taxon>
        <taxon>Cestoda</taxon>
        <taxon>Eucestoda</taxon>
        <taxon>Cyclophyllidea</taxon>
        <taxon>Hymenolepididae</taxon>
        <taxon>Rodentolepis</taxon>
    </lineage>
</organism>
<gene>
    <name evidence="3" type="ORF">HNAJ_LOCUS5928</name>
</gene>
<dbReference type="GO" id="GO:0035556">
    <property type="term" value="P:intracellular signal transduction"/>
    <property type="evidence" value="ECO:0007669"/>
    <property type="project" value="InterPro"/>
</dbReference>
<keyword evidence="1" id="KW-0812">Transmembrane</keyword>